<feature type="repeat" description="ANK" evidence="4">
    <location>
        <begin position="288"/>
        <end position="316"/>
    </location>
</feature>
<dbReference type="EMBL" id="JAINUG010000032">
    <property type="protein sequence ID" value="KAJ8409065.1"/>
    <property type="molecule type" value="Genomic_DNA"/>
</dbReference>
<dbReference type="CDD" id="cd03716">
    <property type="entry name" value="SOCS_ASB_like"/>
    <property type="match status" value="1"/>
</dbReference>
<dbReference type="Gene3D" id="1.25.40.20">
    <property type="entry name" value="Ankyrin repeat-containing domain"/>
    <property type="match status" value="2"/>
</dbReference>
<dbReference type="GO" id="GO:0035556">
    <property type="term" value="P:intracellular signal transduction"/>
    <property type="evidence" value="ECO:0007669"/>
    <property type="project" value="InterPro"/>
</dbReference>
<comment type="pathway">
    <text evidence="1">Protein modification; protein ubiquitination.</text>
</comment>
<dbReference type="AlphaFoldDB" id="A0AAD7WU39"/>
<dbReference type="GO" id="GO:0004540">
    <property type="term" value="F:RNA nuclease activity"/>
    <property type="evidence" value="ECO:0007669"/>
    <property type="project" value="TreeGrafter"/>
</dbReference>
<gene>
    <name evidence="7" type="ORF">AAFF_G00240860</name>
</gene>
<feature type="compositionally biased region" description="Polar residues" evidence="5">
    <location>
        <begin position="100"/>
        <end position="119"/>
    </location>
</feature>
<proteinExistence type="predicted"/>
<dbReference type="SUPFAM" id="SSF158235">
    <property type="entry name" value="SOCS box-like"/>
    <property type="match status" value="1"/>
</dbReference>
<organism evidence="7 8">
    <name type="scientific">Aldrovandia affinis</name>
    <dbReference type="NCBI Taxonomy" id="143900"/>
    <lineage>
        <taxon>Eukaryota</taxon>
        <taxon>Metazoa</taxon>
        <taxon>Chordata</taxon>
        <taxon>Craniata</taxon>
        <taxon>Vertebrata</taxon>
        <taxon>Euteleostomi</taxon>
        <taxon>Actinopterygii</taxon>
        <taxon>Neopterygii</taxon>
        <taxon>Teleostei</taxon>
        <taxon>Notacanthiformes</taxon>
        <taxon>Halosauridae</taxon>
        <taxon>Aldrovandia</taxon>
    </lineage>
</organism>
<evidence type="ECO:0000256" key="4">
    <source>
        <dbReference type="PROSITE-ProRule" id="PRU00023"/>
    </source>
</evidence>
<protein>
    <recommendedName>
        <fullName evidence="6">SOCS box domain-containing protein</fullName>
    </recommendedName>
</protein>
<sequence>MLRIITSRHSSNTFTERKGKHVKELLRCYRTAVISTSEPKMAVASVPLSGSRGPTLGFEDYSLYSALSEDELIGLAIEHSLADAHSSVTITAPTKKPAVQNESAWSRPTKSNPTFTRTTPVYPHNAPMPVSSPAIKPTQPCGKATEPQQSTPSDEATRSYSFVTEKGQRCVAWRRYDGSMYIMPESEEPLDPIVEAIQKGAAETLIKLSRMGKSLVQPNKLGWTPLHEAAFYGQEKCIRVILQAHPEAIDRRTPRQQTPLLLATAAEHVGCVQHLLERGANPNFTNKDGETPLYKACEQENLEIVVLLLKHGAQVNKPCGQGWTALHEAVCHNKVEICEALVQAGARVSTPNMYGITPIFIAAQSGRDKTLLFLIKKGADINSQANDGATPLYEASKNGHDEIVELLLSHNADVNKAAKSGYLPLHIAAQRGNEGIVSLLIPVTSRARIRRSGISPLHLAAEHNEDDILELLIEAGYNVNATLSPDRSKMYEDRRSTALYFAVINNNIEATAMLLEAGANPNLDTFNPLLLAIRQGCIQMVTLLVEHGADVNAYIPNHPTTFPATVMFCMRYLSMLKYLMDNGCDAMACLQCQCGSKPHPPIKTTQNRNNLDDRTDESPKVPVQFCEMISAPINSRWAGPIIDVLLDYVGNVQLCSRLIEHLDSYKDWAIIKEKSALPRPLMHMCRLRIREQVGTERLKHLNNLPIPERLNNYP</sequence>
<keyword evidence="2" id="KW-0677">Repeat</keyword>
<dbReference type="PROSITE" id="PS50088">
    <property type="entry name" value="ANK_REPEAT"/>
    <property type="match status" value="9"/>
</dbReference>
<dbReference type="Pfam" id="PF07525">
    <property type="entry name" value="SOCS_box"/>
    <property type="match status" value="1"/>
</dbReference>
<dbReference type="InterPro" id="IPR036770">
    <property type="entry name" value="Ankyrin_rpt-contain_sf"/>
</dbReference>
<dbReference type="GO" id="GO:0003723">
    <property type="term" value="F:RNA binding"/>
    <property type="evidence" value="ECO:0007669"/>
    <property type="project" value="TreeGrafter"/>
</dbReference>
<dbReference type="InterPro" id="IPR002110">
    <property type="entry name" value="Ankyrin_rpt"/>
</dbReference>
<comment type="caution">
    <text evidence="7">The sequence shown here is derived from an EMBL/GenBank/DDBJ whole genome shotgun (WGS) entry which is preliminary data.</text>
</comment>
<feature type="repeat" description="ANK" evidence="4">
    <location>
        <begin position="452"/>
        <end position="484"/>
    </location>
</feature>
<dbReference type="PROSITE" id="PS50225">
    <property type="entry name" value="SOCS"/>
    <property type="match status" value="1"/>
</dbReference>
<dbReference type="PROSITE" id="PS50297">
    <property type="entry name" value="ANK_REP_REGION"/>
    <property type="match status" value="9"/>
</dbReference>
<dbReference type="Pfam" id="PF12796">
    <property type="entry name" value="Ank_2"/>
    <property type="match status" value="3"/>
</dbReference>
<dbReference type="PANTHER" id="PTHR24141:SF1">
    <property type="entry name" value="2-5A-DEPENDENT RIBONUCLEASE"/>
    <property type="match status" value="1"/>
</dbReference>
<evidence type="ECO:0000256" key="5">
    <source>
        <dbReference type="SAM" id="MobiDB-lite"/>
    </source>
</evidence>
<keyword evidence="8" id="KW-1185">Reference proteome</keyword>
<feature type="repeat" description="ANK" evidence="4">
    <location>
        <begin position="321"/>
        <end position="353"/>
    </location>
</feature>
<dbReference type="SMART" id="SM00248">
    <property type="entry name" value="ANK"/>
    <property type="match status" value="10"/>
</dbReference>
<dbReference type="Pfam" id="PF00023">
    <property type="entry name" value="Ank"/>
    <property type="match status" value="3"/>
</dbReference>
<reference evidence="7" key="1">
    <citation type="journal article" date="2023" name="Science">
        <title>Genome structures resolve the early diversification of teleost fishes.</title>
        <authorList>
            <person name="Parey E."/>
            <person name="Louis A."/>
            <person name="Montfort J."/>
            <person name="Bouchez O."/>
            <person name="Roques C."/>
            <person name="Iampietro C."/>
            <person name="Lluch J."/>
            <person name="Castinel A."/>
            <person name="Donnadieu C."/>
            <person name="Desvignes T."/>
            <person name="Floi Bucao C."/>
            <person name="Jouanno E."/>
            <person name="Wen M."/>
            <person name="Mejri S."/>
            <person name="Dirks R."/>
            <person name="Jansen H."/>
            <person name="Henkel C."/>
            <person name="Chen W.J."/>
            <person name="Zahm M."/>
            <person name="Cabau C."/>
            <person name="Klopp C."/>
            <person name="Thompson A.W."/>
            <person name="Robinson-Rechavi M."/>
            <person name="Braasch I."/>
            <person name="Lecointre G."/>
            <person name="Bobe J."/>
            <person name="Postlethwait J.H."/>
            <person name="Berthelot C."/>
            <person name="Roest Crollius H."/>
            <person name="Guiguen Y."/>
        </authorList>
    </citation>
    <scope>NUCLEOTIDE SEQUENCE</scope>
    <source>
        <strain evidence="7">NC1722</strain>
    </source>
</reference>
<evidence type="ECO:0000256" key="2">
    <source>
        <dbReference type="ARBA" id="ARBA00022737"/>
    </source>
</evidence>
<name>A0AAD7WU39_9TELE</name>
<dbReference type="InterPro" id="IPR001496">
    <property type="entry name" value="SOCS_box"/>
</dbReference>
<evidence type="ECO:0000256" key="3">
    <source>
        <dbReference type="ARBA" id="ARBA00023043"/>
    </source>
</evidence>
<dbReference type="Proteomes" id="UP001221898">
    <property type="component" value="Unassembled WGS sequence"/>
</dbReference>
<feature type="domain" description="SOCS box" evidence="6">
    <location>
        <begin position="671"/>
        <end position="714"/>
    </location>
</feature>
<dbReference type="PRINTS" id="PR01415">
    <property type="entry name" value="ANKYRIN"/>
</dbReference>
<dbReference type="GO" id="GO:0006396">
    <property type="term" value="P:RNA processing"/>
    <property type="evidence" value="ECO:0007669"/>
    <property type="project" value="TreeGrafter"/>
</dbReference>
<feature type="repeat" description="ANK" evidence="4">
    <location>
        <begin position="494"/>
        <end position="526"/>
    </location>
</feature>
<dbReference type="PANTHER" id="PTHR24141">
    <property type="entry name" value="2-5A-DEPENDENT RIBONUCLEASE"/>
    <property type="match status" value="1"/>
</dbReference>
<evidence type="ECO:0000313" key="8">
    <source>
        <dbReference type="Proteomes" id="UP001221898"/>
    </source>
</evidence>
<feature type="compositionally biased region" description="Polar residues" evidence="5">
    <location>
        <begin position="146"/>
        <end position="160"/>
    </location>
</feature>
<accession>A0AAD7WU39</accession>
<feature type="repeat" description="ANK" evidence="4">
    <location>
        <begin position="255"/>
        <end position="287"/>
    </location>
</feature>
<feature type="repeat" description="ANK" evidence="4">
    <location>
        <begin position="420"/>
        <end position="452"/>
    </location>
</feature>
<keyword evidence="3 4" id="KW-0040">ANK repeat</keyword>
<feature type="repeat" description="ANK" evidence="4">
    <location>
        <begin position="524"/>
        <end position="553"/>
    </location>
</feature>
<evidence type="ECO:0000313" key="7">
    <source>
        <dbReference type="EMBL" id="KAJ8409065.1"/>
    </source>
</evidence>
<dbReference type="Gene3D" id="1.10.750.20">
    <property type="entry name" value="SOCS box"/>
    <property type="match status" value="1"/>
</dbReference>
<evidence type="ECO:0000259" key="6">
    <source>
        <dbReference type="PROSITE" id="PS50225"/>
    </source>
</evidence>
<dbReference type="SMART" id="SM00969">
    <property type="entry name" value="SOCS_box"/>
    <property type="match status" value="1"/>
</dbReference>
<dbReference type="FunFam" id="1.10.750.20:FF:000001">
    <property type="entry name" value="Ankyrin repeat and SOCS box containing 1"/>
    <property type="match status" value="1"/>
</dbReference>
<dbReference type="SUPFAM" id="SSF48403">
    <property type="entry name" value="Ankyrin repeat"/>
    <property type="match status" value="2"/>
</dbReference>
<feature type="repeat" description="ANK" evidence="4">
    <location>
        <begin position="354"/>
        <end position="386"/>
    </location>
</feature>
<feature type="repeat" description="ANK" evidence="4">
    <location>
        <begin position="387"/>
        <end position="419"/>
    </location>
</feature>
<feature type="region of interest" description="Disordered" evidence="5">
    <location>
        <begin position="94"/>
        <end position="160"/>
    </location>
</feature>
<evidence type="ECO:0000256" key="1">
    <source>
        <dbReference type="ARBA" id="ARBA00004906"/>
    </source>
</evidence>
<dbReference type="InterPro" id="IPR036036">
    <property type="entry name" value="SOCS_box-like_dom_sf"/>
</dbReference>